<dbReference type="FunFam" id="1.10.10.10:FF:000001">
    <property type="entry name" value="LysR family transcriptional regulator"/>
    <property type="match status" value="1"/>
</dbReference>
<dbReference type="Gene3D" id="1.10.10.10">
    <property type="entry name" value="Winged helix-like DNA-binding domain superfamily/Winged helix DNA-binding domain"/>
    <property type="match status" value="1"/>
</dbReference>
<reference evidence="6 7" key="4">
    <citation type="journal article" date="2009" name="Appl. Environ. Microbiol.">
        <title>Comparative genome-wide transcriptional profiling of Azorhizobium caulinodans ORS571 grown under free-living and symbiotic conditions.</title>
        <authorList>
            <person name="Tsukada S."/>
            <person name="Aono T."/>
            <person name="Akiba N."/>
            <person name="Lee KB."/>
            <person name="Liu CT."/>
            <person name="Toyazaki H."/>
            <person name="Oyaizu H."/>
        </authorList>
    </citation>
    <scope>NUCLEOTIDE SEQUENCE [LARGE SCALE GENOMIC DNA]</scope>
    <source>
        <strain evidence="7">ATCC 43989 / DSM 5975 / JCM 20966 / LMG 6465 / NBRC 14845 / NCIMB 13405 / ORS 571</strain>
    </source>
</reference>
<dbReference type="GO" id="GO:0005829">
    <property type="term" value="C:cytosol"/>
    <property type="evidence" value="ECO:0007669"/>
    <property type="project" value="TreeGrafter"/>
</dbReference>
<proteinExistence type="inferred from homology"/>
<comment type="similarity">
    <text evidence="1">Belongs to the LysR transcriptional regulatory family.</text>
</comment>
<dbReference type="InterPro" id="IPR036388">
    <property type="entry name" value="WH-like_DNA-bd_sf"/>
</dbReference>
<dbReference type="InterPro" id="IPR050950">
    <property type="entry name" value="HTH-type_LysR_regulators"/>
</dbReference>
<dbReference type="PANTHER" id="PTHR30419:SF8">
    <property type="entry name" value="NITROGEN ASSIMILATION TRANSCRIPTIONAL ACTIVATOR-RELATED"/>
    <property type="match status" value="1"/>
</dbReference>
<keyword evidence="2" id="KW-0805">Transcription regulation</keyword>
<dbReference type="PANTHER" id="PTHR30419">
    <property type="entry name" value="HTH-TYPE TRANSCRIPTIONAL REGULATOR YBHD"/>
    <property type="match status" value="1"/>
</dbReference>
<evidence type="ECO:0000259" key="5">
    <source>
        <dbReference type="PROSITE" id="PS50931"/>
    </source>
</evidence>
<dbReference type="KEGG" id="azc:AZC_2181"/>
<evidence type="ECO:0000256" key="3">
    <source>
        <dbReference type="ARBA" id="ARBA00023125"/>
    </source>
</evidence>
<reference evidence="7" key="2">
    <citation type="submission" date="2007-04" db="EMBL/GenBank/DDBJ databases">
        <title>Complete genome sequence of the nitrogen-fixing bacterium Azorhizobium caulinodans ORS571.</title>
        <authorList>
            <person name="Lee K.B."/>
            <person name="Backer P.D."/>
            <person name="Aono T."/>
            <person name="Liu C.T."/>
            <person name="Suzuki S."/>
            <person name="Suzuki T."/>
            <person name="Kaneko T."/>
            <person name="Yamada M."/>
            <person name="Tabata S."/>
            <person name="Kupfer D.M."/>
            <person name="Najar F.Z."/>
            <person name="Wiley G.B."/>
            <person name="Roe B."/>
            <person name="Binnewies T."/>
            <person name="Ussery D."/>
            <person name="Vereecke D."/>
            <person name="Gevers D."/>
            <person name="Holsters M."/>
            <person name="Oyaizu H."/>
        </authorList>
    </citation>
    <scope>NUCLEOTIDE SEQUENCE [LARGE SCALE GENOMIC DNA]</scope>
    <source>
        <strain evidence="7">ATCC 43989 / DSM 5975 / JCM 20966 / LMG 6465 / NBRC 14845 / NCIMB 13405 / ORS 571</strain>
    </source>
</reference>
<dbReference type="InterPro" id="IPR005119">
    <property type="entry name" value="LysR_subst-bd"/>
</dbReference>
<dbReference type="GO" id="GO:0003700">
    <property type="term" value="F:DNA-binding transcription factor activity"/>
    <property type="evidence" value="ECO:0007669"/>
    <property type="project" value="InterPro"/>
</dbReference>
<evidence type="ECO:0000256" key="2">
    <source>
        <dbReference type="ARBA" id="ARBA00023015"/>
    </source>
</evidence>
<protein>
    <submittedName>
        <fullName evidence="6">Transcriptional regulatory protein</fullName>
    </submittedName>
</protein>
<dbReference type="Gene3D" id="3.40.190.290">
    <property type="match status" value="1"/>
</dbReference>
<dbReference type="AlphaFoldDB" id="A8I7X9"/>
<dbReference type="SUPFAM" id="SSF53850">
    <property type="entry name" value="Periplasmic binding protein-like II"/>
    <property type="match status" value="1"/>
</dbReference>
<dbReference type="SUPFAM" id="SSF46785">
    <property type="entry name" value="Winged helix' DNA-binding domain"/>
    <property type="match status" value="1"/>
</dbReference>
<name>A8I7X9_AZOC5</name>
<dbReference type="PRINTS" id="PR00039">
    <property type="entry name" value="HTHLYSR"/>
</dbReference>
<dbReference type="STRING" id="438753.AZC_2181"/>
<evidence type="ECO:0000313" key="7">
    <source>
        <dbReference type="Proteomes" id="UP000000270"/>
    </source>
</evidence>
<evidence type="ECO:0000256" key="1">
    <source>
        <dbReference type="ARBA" id="ARBA00009437"/>
    </source>
</evidence>
<dbReference type="HOGENOM" id="CLU_039613_6_2_5"/>
<dbReference type="eggNOG" id="COG0583">
    <property type="taxonomic scope" value="Bacteria"/>
</dbReference>
<organism evidence="6 7">
    <name type="scientific">Azorhizobium caulinodans (strain ATCC 43989 / DSM 5975 / JCM 20966 / LMG 6465 / NBRC 14845 / NCIMB 13405 / ORS 571)</name>
    <dbReference type="NCBI Taxonomy" id="438753"/>
    <lineage>
        <taxon>Bacteria</taxon>
        <taxon>Pseudomonadati</taxon>
        <taxon>Pseudomonadota</taxon>
        <taxon>Alphaproteobacteria</taxon>
        <taxon>Hyphomicrobiales</taxon>
        <taxon>Xanthobacteraceae</taxon>
        <taxon>Azorhizobium</taxon>
    </lineage>
</organism>
<reference evidence="6 7" key="5">
    <citation type="journal article" date="2010" name="Appl. Environ. Microbiol.">
        <title>phrR-like gene praR of Azorhizobium caulinodans ORS571 is essential for symbiosis with Sesbania rostrata and is involved in expression of reb genes.</title>
        <authorList>
            <person name="Akiba N."/>
            <person name="Aono T."/>
            <person name="Toyazaki H."/>
            <person name="Sato S."/>
            <person name="Oyaizu H."/>
        </authorList>
    </citation>
    <scope>NUCLEOTIDE SEQUENCE [LARGE SCALE GENOMIC DNA]</scope>
    <source>
        <strain evidence="7">ATCC 43989 / DSM 5975 / JCM 20966 / LMG 6465 / NBRC 14845 / NCIMB 13405 / ORS 571</strain>
    </source>
</reference>
<dbReference type="Proteomes" id="UP000000270">
    <property type="component" value="Chromosome"/>
</dbReference>
<evidence type="ECO:0000313" key="6">
    <source>
        <dbReference type="EMBL" id="BAF88179.1"/>
    </source>
</evidence>
<dbReference type="InterPro" id="IPR036390">
    <property type="entry name" value="WH_DNA-bd_sf"/>
</dbReference>
<dbReference type="EMBL" id="AP009384">
    <property type="protein sequence ID" value="BAF88179.1"/>
    <property type="molecule type" value="Genomic_DNA"/>
</dbReference>
<keyword evidence="4" id="KW-0804">Transcription</keyword>
<gene>
    <name evidence="6" type="primary">lysR</name>
    <name evidence="6" type="ordered locus">AZC_2181</name>
</gene>
<dbReference type="CDD" id="cd08438">
    <property type="entry name" value="PBP2_CidR"/>
    <property type="match status" value="1"/>
</dbReference>
<dbReference type="Pfam" id="PF00126">
    <property type="entry name" value="HTH_1"/>
    <property type="match status" value="1"/>
</dbReference>
<reference evidence="6 7" key="3">
    <citation type="journal article" date="2008" name="BMC Genomics">
        <title>The genome of the versatile nitrogen fixer Azorhizobium caulinodans ORS571.</title>
        <authorList>
            <person name="Lee KB."/>
            <person name="Backer P.D."/>
            <person name="Aono T."/>
            <person name="Liu CT."/>
            <person name="Suzuki S."/>
            <person name="Suzuki T."/>
            <person name="Kaneko T."/>
            <person name="Yamada M."/>
            <person name="Tabata S."/>
            <person name="Kupfer D.M."/>
            <person name="Najar F.Z."/>
            <person name="Wiley G.B."/>
            <person name="Roe B."/>
            <person name="Binnewies T.T."/>
            <person name="Ussery D.W."/>
            <person name="D'Haeze W."/>
            <person name="Herder J.D."/>
            <person name="Gevers D."/>
            <person name="Vereecke D."/>
            <person name="Holsters M."/>
            <person name="Oyaizu H."/>
        </authorList>
    </citation>
    <scope>NUCLEOTIDE SEQUENCE [LARGE SCALE GENOMIC DNA]</scope>
    <source>
        <strain evidence="7">ATCC 43989 / DSM 5975 / JCM 20966 / LMG 6465 / NBRC 14845 / NCIMB 13405 / ORS 571</strain>
    </source>
</reference>
<evidence type="ECO:0000256" key="4">
    <source>
        <dbReference type="ARBA" id="ARBA00023163"/>
    </source>
</evidence>
<reference evidence="6 7" key="1">
    <citation type="journal article" date="2007" name="Appl. Environ. Microbiol.">
        <title>Rhizobial factors required for stem nodule maturation and maintenance in Sesbania rostrata-Azorhizobium caulinodans ORS571 symbiosis.</title>
        <authorList>
            <person name="Suzuki S."/>
            <person name="Aono T."/>
            <person name="Lee KB."/>
            <person name="Suzuki T."/>
            <person name="Liu CT."/>
            <person name="Miwa H."/>
            <person name="Wakao S."/>
            <person name="Iki T."/>
            <person name="Oyaizu H."/>
        </authorList>
    </citation>
    <scope>NUCLEOTIDE SEQUENCE [LARGE SCALE GENOMIC DNA]</scope>
    <source>
        <strain evidence="7">ATCC 43989 / DSM 5975 / JCM 20966 / LMG 6465 / NBRC 14845 / NCIMB 13405 / ORS 571</strain>
    </source>
</reference>
<keyword evidence="7" id="KW-1185">Reference proteome</keyword>
<sequence>MDEFISVAIGISMELRTLRAFVEVVRQGGFSQAAKAVFATQSTISKAVKQLEDELGVPLLDRVGHKSRLTAAGEIVYRRAVTMLAERDDLVAELGELRGLKRGSLRLGLPPLGSDTLYAPLFALYRSRYPGIDIQLVEHGSARLEEMILAGDLDLAGSLLPITDEFEWQSVHDEPLVALVADTHPLAGAASCRLADLAASPFLFFEEGFALNKVLREACQKQGITPQIAARSGQIDFLVGLAAAGLGTAFLPRMIAEQRHHPGVARVLLDEPDTAWHMALVWRRGGYLSHAARAWLALAREVHGARN</sequence>
<dbReference type="GO" id="GO:0003677">
    <property type="term" value="F:DNA binding"/>
    <property type="evidence" value="ECO:0007669"/>
    <property type="project" value="UniProtKB-KW"/>
</dbReference>
<dbReference type="Pfam" id="PF03466">
    <property type="entry name" value="LysR_substrate"/>
    <property type="match status" value="1"/>
</dbReference>
<keyword evidence="3" id="KW-0238">DNA-binding</keyword>
<reference evidence="6 7" key="6">
    <citation type="journal article" date="2011" name="Appl. Environ. Microbiol.">
        <title>Involvement of the azorhizobial chromosome partition gene (parA) in the onset of bacteroid differentiation during Sesbania rostrata stem nodule development.</title>
        <authorList>
            <person name="Liu CT."/>
            <person name="Lee KB."/>
            <person name="Wang YS."/>
            <person name="Peng MH."/>
            <person name="Lee KT."/>
            <person name="Suzuki S."/>
            <person name="Suzuki T."/>
            <person name="Oyaizu H."/>
        </authorList>
    </citation>
    <scope>NUCLEOTIDE SEQUENCE [LARGE SCALE GENOMIC DNA]</scope>
    <source>
        <strain evidence="7">ATCC 43989 / DSM 5975 / JCM 20966 / LMG 6465 / NBRC 14845 / NCIMB 13405 / ORS 571</strain>
    </source>
</reference>
<dbReference type="InterPro" id="IPR000847">
    <property type="entry name" value="LysR_HTH_N"/>
</dbReference>
<dbReference type="PROSITE" id="PS50931">
    <property type="entry name" value="HTH_LYSR"/>
    <property type="match status" value="1"/>
</dbReference>
<accession>A8I7X9</accession>
<feature type="domain" description="HTH lysR-type" evidence="5">
    <location>
        <begin position="13"/>
        <end position="70"/>
    </location>
</feature>